<protein>
    <submittedName>
        <fullName evidence="1">Uncharacterized protein</fullName>
    </submittedName>
</protein>
<sequence length="56" mass="6327">MFPPSVVYIYAFFKKVEQNGVSHGYIKNFQKPQLIKKHLTGQSGCLTSSLPAKNQQ</sequence>
<organism evidence="1 2">
    <name type="scientific">Desulfocucumis palustris</name>
    <dbReference type="NCBI Taxonomy" id="1898651"/>
    <lineage>
        <taxon>Bacteria</taxon>
        <taxon>Bacillati</taxon>
        <taxon>Bacillota</taxon>
        <taxon>Clostridia</taxon>
        <taxon>Eubacteriales</taxon>
        <taxon>Desulfocucumaceae</taxon>
        <taxon>Desulfocucumis</taxon>
    </lineage>
</organism>
<dbReference type="EMBL" id="BFAV01000150">
    <property type="protein sequence ID" value="GBF34779.1"/>
    <property type="molecule type" value="Genomic_DNA"/>
</dbReference>
<dbReference type="AlphaFoldDB" id="A0A2L2XEI6"/>
<comment type="caution">
    <text evidence="1">The sequence shown here is derived from an EMBL/GenBank/DDBJ whole genome shotgun (WGS) entry which is preliminary data.</text>
</comment>
<proteinExistence type="predicted"/>
<dbReference type="Proteomes" id="UP000239549">
    <property type="component" value="Unassembled WGS sequence"/>
</dbReference>
<name>A0A2L2XEI6_9FIRM</name>
<gene>
    <name evidence="1" type="ORF">DCCM_3899</name>
</gene>
<accession>A0A2L2XEI6</accession>
<keyword evidence="2" id="KW-1185">Reference proteome</keyword>
<reference evidence="2" key="1">
    <citation type="submission" date="2018-02" db="EMBL/GenBank/DDBJ databases">
        <title>Genome sequence of Desulfocucumis palustris strain NAW-5.</title>
        <authorList>
            <person name="Watanabe M."/>
            <person name="Kojima H."/>
            <person name="Fukui M."/>
        </authorList>
    </citation>
    <scope>NUCLEOTIDE SEQUENCE [LARGE SCALE GENOMIC DNA]</scope>
    <source>
        <strain evidence="2">NAW-5</strain>
    </source>
</reference>
<evidence type="ECO:0000313" key="2">
    <source>
        <dbReference type="Proteomes" id="UP000239549"/>
    </source>
</evidence>
<evidence type="ECO:0000313" key="1">
    <source>
        <dbReference type="EMBL" id="GBF34779.1"/>
    </source>
</evidence>